<proteinExistence type="predicted"/>
<reference evidence="1 2" key="1">
    <citation type="submission" date="2015-01" db="EMBL/GenBank/DDBJ databases">
        <title>Evolution of Trichinella species and genotypes.</title>
        <authorList>
            <person name="Korhonen P.K."/>
            <person name="Edoardo P."/>
            <person name="Giuseppe L.R."/>
            <person name="Gasser R.B."/>
        </authorList>
    </citation>
    <scope>NUCLEOTIDE SEQUENCE [LARGE SCALE GENOMIC DNA]</scope>
    <source>
        <strain evidence="1">ISS176</strain>
    </source>
</reference>
<evidence type="ECO:0000313" key="2">
    <source>
        <dbReference type="Proteomes" id="UP000054826"/>
    </source>
</evidence>
<sequence length="87" mass="9938">MVSRCVKSCDQQPIRHACGVNDVKYRKNVVRFGQLCPPCALSKLNHANFGLPSMLSSYDAFCFHVFALKCYYLHVCYDTILQKCKTL</sequence>
<evidence type="ECO:0000313" key="1">
    <source>
        <dbReference type="EMBL" id="KRZ39054.1"/>
    </source>
</evidence>
<dbReference type="AlphaFoldDB" id="A0A0V1JVP5"/>
<accession>A0A0V1JVP5</accession>
<dbReference type="Proteomes" id="UP000054826">
    <property type="component" value="Unassembled WGS sequence"/>
</dbReference>
<name>A0A0V1JVP5_TRIPS</name>
<comment type="caution">
    <text evidence="1">The sequence shown here is derived from an EMBL/GenBank/DDBJ whole genome shotgun (WGS) entry which is preliminary data.</text>
</comment>
<gene>
    <name evidence="1" type="ORF">T4C_13062</name>
</gene>
<dbReference type="EMBL" id="JYDV01000039">
    <property type="protein sequence ID" value="KRZ39054.1"/>
    <property type="molecule type" value="Genomic_DNA"/>
</dbReference>
<protein>
    <submittedName>
        <fullName evidence="1">Uncharacterized protein</fullName>
    </submittedName>
</protein>
<organism evidence="1 2">
    <name type="scientific">Trichinella pseudospiralis</name>
    <name type="common">Parasitic roundworm</name>
    <dbReference type="NCBI Taxonomy" id="6337"/>
    <lineage>
        <taxon>Eukaryota</taxon>
        <taxon>Metazoa</taxon>
        <taxon>Ecdysozoa</taxon>
        <taxon>Nematoda</taxon>
        <taxon>Enoplea</taxon>
        <taxon>Dorylaimia</taxon>
        <taxon>Trichinellida</taxon>
        <taxon>Trichinellidae</taxon>
        <taxon>Trichinella</taxon>
    </lineage>
</organism>